<feature type="transmembrane region" description="Helical" evidence="8">
    <location>
        <begin position="203"/>
        <end position="228"/>
    </location>
</feature>
<evidence type="ECO:0000313" key="11">
    <source>
        <dbReference type="Proteomes" id="UP001174909"/>
    </source>
</evidence>
<feature type="transmembrane region" description="Helical" evidence="8">
    <location>
        <begin position="145"/>
        <end position="164"/>
    </location>
</feature>
<feature type="domain" description="Ammonium transporter AmtB-like" evidence="9">
    <location>
        <begin position="296"/>
        <end position="447"/>
    </location>
</feature>
<dbReference type="EMBL" id="CASHTH010000296">
    <property type="protein sequence ID" value="CAI7997205.1"/>
    <property type="molecule type" value="Genomic_DNA"/>
</dbReference>
<gene>
    <name evidence="10" type="ORF">GBAR_LOCUS2096</name>
</gene>
<dbReference type="PANTHER" id="PTHR11730:SF6">
    <property type="entry name" value="AMMONIUM TRANSPORTER"/>
    <property type="match status" value="1"/>
</dbReference>
<feature type="non-terminal residue" evidence="10">
    <location>
        <position position="1"/>
    </location>
</feature>
<evidence type="ECO:0000256" key="5">
    <source>
        <dbReference type="ARBA" id="ARBA00022989"/>
    </source>
</evidence>
<keyword evidence="7" id="KW-0924">Ammonia transport</keyword>
<evidence type="ECO:0000259" key="9">
    <source>
        <dbReference type="Pfam" id="PF00909"/>
    </source>
</evidence>
<proteinExistence type="inferred from homology"/>
<dbReference type="GO" id="GO:0005886">
    <property type="term" value="C:plasma membrane"/>
    <property type="evidence" value="ECO:0007669"/>
    <property type="project" value="TreeGrafter"/>
</dbReference>
<accession>A0AA35QYT8</accession>
<dbReference type="SUPFAM" id="SSF111352">
    <property type="entry name" value="Ammonium transporter"/>
    <property type="match status" value="2"/>
</dbReference>
<dbReference type="AlphaFoldDB" id="A0AA35QYT8"/>
<dbReference type="InterPro" id="IPR029020">
    <property type="entry name" value="Ammonium/urea_transptr"/>
</dbReference>
<evidence type="ECO:0000256" key="6">
    <source>
        <dbReference type="ARBA" id="ARBA00023136"/>
    </source>
</evidence>
<evidence type="ECO:0000256" key="2">
    <source>
        <dbReference type="ARBA" id="ARBA00005887"/>
    </source>
</evidence>
<dbReference type="PANTHER" id="PTHR11730">
    <property type="entry name" value="AMMONIUM TRANSPORTER"/>
    <property type="match status" value="1"/>
</dbReference>
<dbReference type="InterPro" id="IPR024041">
    <property type="entry name" value="NH4_transpt_AmtB-like_dom"/>
</dbReference>
<comment type="similarity">
    <text evidence="2">Belongs to the ammonia transporter channel (TC 1.A.11.2) family.</text>
</comment>
<name>A0AA35QYT8_GEOBA</name>
<feature type="transmembrane region" description="Helical" evidence="8">
    <location>
        <begin position="39"/>
        <end position="61"/>
    </location>
</feature>
<sequence length="491" mass="53646">MNGSKFVADNSSSVKATNCLSVEPGLCDGSSYADHYDDASASLVVLCAILLIFMRSGFLYVELAFSMTHKRKRVVLAKYCDLFAGTLGFWLFGFAISGSTDTKILGAEQDFLFWFLRFMFATNAATILGGTLVGQEVEMRTVATFIYGFVMTGLIHPGVANFFWSLQSWLSDTAVFSPYHSCNGTNTARRDHQFLFASGGESFYFFDLAGAGVVHVCGGAGAFVLSVFHKLELSKRGRRLQNVPLLRRRDTLGELKGDAQMKMRSRKLRPSRTSWRPDNILRNFVDWMYYRGTEEQENIESAALGVLILWTSWFCYTAGATEAISGKMAHAAVGRICTTICLAAASGGVTQAILSGLVQMASRHAHYNTNELANAVVASLVAVTGCCAFISPPWAIPIGCATVFIYHTGCFIEYCLGLHDGARVFPVHAVCGLWGLLCVGVFRNTCLVRELYENLCYCLNSDLPSSVMIRAECHTIQMGGDVHSPLVTGPG</sequence>
<dbReference type="Pfam" id="PF00909">
    <property type="entry name" value="Ammonium_transp"/>
    <property type="match status" value="2"/>
</dbReference>
<feature type="domain" description="Ammonium transporter AmtB-like" evidence="9">
    <location>
        <begin position="44"/>
        <end position="230"/>
    </location>
</feature>
<keyword evidence="5 8" id="KW-1133">Transmembrane helix</keyword>
<evidence type="ECO:0000256" key="1">
    <source>
        <dbReference type="ARBA" id="ARBA00004141"/>
    </source>
</evidence>
<evidence type="ECO:0000313" key="10">
    <source>
        <dbReference type="EMBL" id="CAI7997205.1"/>
    </source>
</evidence>
<dbReference type="GO" id="GO:0097272">
    <property type="term" value="P:ammonium homeostasis"/>
    <property type="evidence" value="ECO:0007669"/>
    <property type="project" value="TreeGrafter"/>
</dbReference>
<feature type="transmembrane region" description="Helical" evidence="8">
    <location>
        <begin position="82"/>
        <end position="99"/>
    </location>
</feature>
<evidence type="ECO:0000256" key="7">
    <source>
        <dbReference type="ARBA" id="ARBA00023177"/>
    </source>
</evidence>
<keyword evidence="4 8" id="KW-0812">Transmembrane</keyword>
<evidence type="ECO:0000256" key="4">
    <source>
        <dbReference type="ARBA" id="ARBA00022692"/>
    </source>
</evidence>
<keyword evidence="11" id="KW-1185">Reference proteome</keyword>
<evidence type="ECO:0000256" key="3">
    <source>
        <dbReference type="ARBA" id="ARBA00022448"/>
    </source>
</evidence>
<feature type="transmembrane region" description="Helical" evidence="8">
    <location>
        <begin position="111"/>
        <end position="133"/>
    </location>
</feature>
<comment type="caution">
    <text evidence="10">The sequence shown here is derived from an EMBL/GenBank/DDBJ whole genome shotgun (WGS) entry which is preliminary data.</text>
</comment>
<evidence type="ECO:0000256" key="8">
    <source>
        <dbReference type="SAM" id="Phobius"/>
    </source>
</evidence>
<reference evidence="10" key="1">
    <citation type="submission" date="2023-03" db="EMBL/GenBank/DDBJ databases">
        <authorList>
            <person name="Steffen K."/>
            <person name="Cardenas P."/>
        </authorList>
    </citation>
    <scope>NUCLEOTIDE SEQUENCE</scope>
</reference>
<keyword evidence="6 8" id="KW-0472">Membrane</keyword>
<comment type="subcellular location">
    <subcellularLocation>
        <location evidence="1">Membrane</location>
        <topology evidence="1">Multi-pass membrane protein</topology>
    </subcellularLocation>
</comment>
<keyword evidence="3" id="KW-0813">Transport</keyword>
<organism evidence="10 11">
    <name type="scientific">Geodia barretti</name>
    <name type="common">Barrett's horny sponge</name>
    <dbReference type="NCBI Taxonomy" id="519541"/>
    <lineage>
        <taxon>Eukaryota</taxon>
        <taxon>Metazoa</taxon>
        <taxon>Porifera</taxon>
        <taxon>Demospongiae</taxon>
        <taxon>Heteroscleromorpha</taxon>
        <taxon>Tetractinellida</taxon>
        <taxon>Astrophorina</taxon>
        <taxon>Geodiidae</taxon>
        <taxon>Geodia</taxon>
    </lineage>
</organism>
<dbReference type="GO" id="GO:0008519">
    <property type="term" value="F:ammonium channel activity"/>
    <property type="evidence" value="ECO:0007669"/>
    <property type="project" value="InterPro"/>
</dbReference>
<protein>
    <submittedName>
        <fullName evidence="10">Ammonium transporter 1 member 3</fullName>
    </submittedName>
</protein>
<dbReference type="Proteomes" id="UP001174909">
    <property type="component" value="Unassembled WGS sequence"/>
</dbReference>
<dbReference type="Gene3D" id="1.10.3430.10">
    <property type="entry name" value="Ammonium transporter AmtB like domains"/>
    <property type="match status" value="1"/>
</dbReference>